<dbReference type="InterPro" id="IPR014284">
    <property type="entry name" value="RNA_pol_sigma-70_dom"/>
</dbReference>
<dbReference type="GO" id="GO:0016987">
    <property type="term" value="F:sigma factor activity"/>
    <property type="evidence" value="ECO:0007669"/>
    <property type="project" value="UniProtKB-KW"/>
</dbReference>
<keyword evidence="3" id="KW-0731">Sigma factor</keyword>
<evidence type="ECO:0000256" key="2">
    <source>
        <dbReference type="ARBA" id="ARBA00023015"/>
    </source>
</evidence>
<dbReference type="PANTHER" id="PTHR43133:SF8">
    <property type="entry name" value="RNA POLYMERASE SIGMA FACTOR HI_1459-RELATED"/>
    <property type="match status" value="1"/>
</dbReference>
<keyword evidence="2" id="KW-0805">Transcription regulation</keyword>
<dbReference type="PANTHER" id="PTHR43133">
    <property type="entry name" value="RNA POLYMERASE ECF-TYPE SIGMA FACTO"/>
    <property type="match status" value="1"/>
</dbReference>
<dbReference type="GO" id="GO:0006352">
    <property type="term" value="P:DNA-templated transcription initiation"/>
    <property type="evidence" value="ECO:0007669"/>
    <property type="project" value="InterPro"/>
</dbReference>
<evidence type="ECO:0000256" key="1">
    <source>
        <dbReference type="ARBA" id="ARBA00010641"/>
    </source>
</evidence>
<evidence type="ECO:0000256" key="5">
    <source>
        <dbReference type="ARBA" id="ARBA00023163"/>
    </source>
</evidence>
<keyword evidence="5" id="KW-0804">Transcription</keyword>
<evidence type="ECO:0000256" key="4">
    <source>
        <dbReference type="ARBA" id="ARBA00023125"/>
    </source>
</evidence>
<name>A0A9D2KI65_9MICO</name>
<dbReference type="InterPro" id="IPR036388">
    <property type="entry name" value="WH-like_DNA-bd_sf"/>
</dbReference>
<feature type="domain" description="RNA polymerase sigma factor 70 region 4 type 2" evidence="7">
    <location>
        <begin position="148"/>
        <end position="196"/>
    </location>
</feature>
<dbReference type="Gene3D" id="1.10.10.10">
    <property type="entry name" value="Winged helix-like DNA-binding domain superfamily/Winged helix DNA-binding domain"/>
    <property type="match status" value="1"/>
</dbReference>
<dbReference type="AlphaFoldDB" id="A0A9D2KI65"/>
<feature type="domain" description="RNA polymerase sigma-70 region 2" evidence="6">
    <location>
        <begin position="64"/>
        <end position="123"/>
    </location>
</feature>
<sequence>MGMTRTDELVRALDAADARAASRAADELVAAGYADEALDALAERAASSRSALELLVETLDTSGVVHRFVGSMLLDRDAIDDVAQDTLISVVQSIASYRGGGRFTSWVHPIVRRRVADHLRRQRETTTLDEELLPTARMSSMIATRATVQQALADLPELYRIPVMLRDVHGLTYAQVAERTGRTLGTVKSQISRGRAMVAGMLTEDGEPA</sequence>
<accession>A0A9D2KI65</accession>
<comment type="similarity">
    <text evidence="1">Belongs to the sigma-70 factor family. ECF subfamily.</text>
</comment>
<dbReference type="InterPro" id="IPR013325">
    <property type="entry name" value="RNA_pol_sigma_r2"/>
</dbReference>
<reference evidence="8" key="1">
    <citation type="journal article" date="2021" name="PeerJ">
        <title>Extensive microbial diversity within the chicken gut microbiome revealed by metagenomics and culture.</title>
        <authorList>
            <person name="Gilroy R."/>
            <person name="Ravi A."/>
            <person name="Getino M."/>
            <person name="Pursley I."/>
            <person name="Horton D.L."/>
            <person name="Alikhan N.F."/>
            <person name="Baker D."/>
            <person name="Gharbi K."/>
            <person name="Hall N."/>
            <person name="Watson M."/>
            <person name="Adriaenssens E.M."/>
            <person name="Foster-Nyarko E."/>
            <person name="Jarju S."/>
            <person name="Secka A."/>
            <person name="Antonio M."/>
            <person name="Oren A."/>
            <person name="Chaudhuri R.R."/>
            <person name="La Ragione R."/>
            <person name="Hildebrand F."/>
            <person name="Pallen M.J."/>
        </authorList>
    </citation>
    <scope>NUCLEOTIDE SEQUENCE</scope>
    <source>
        <strain evidence="8">ChiHjej8B7-3636</strain>
    </source>
</reference>
<protein>
    <submittedName>
        <fullName evidence="8">RNA polymerase sigma factor</fullName>
    </submittedName>
</protein>
<reference evidence="8" key="2">
    <citation type="submission" date="2021-04" db="EMBL/GenBank/DDBJ databases">
        <authorList>
            <person name="Gilroy R."/>
        </authorList>
    </citation>
    <scope>NUCLEOTIDE SEQUENCE</scope>
    <source>
        <strain evidence="8">ChiHjej8B7-3636</strain>
    </source>
</reference>
<keyword evidence="4" id="KW-0238">DNA-binding</keyword>
<dbReference type="Pfam" id="PF04542">
    <property type="entry name" value="Sigma70_r2"/>
    <property type="match status" value="1"/>
</dbReference>
<dbReference type="InterPro" id="IPR039425">
    <property type="entry name" value="RNA_pol_sigma-70-like"/>
</dbReference>
<dbReference type="GO" id="GO:0003677">
    <property type="term" value="F:DNA binding"/>
    <property type="evidence" value="ECO:0007669"/>
    <property type="project" value="UniProtKB-KW"/>
</dbReference>
<dbReference type="Proteomes" id="UP000824220">
    <property type="component" value="Unassembled WGS sequence"/>
</dbReference>
<comment type="caution">
    <text evidence="8">The sequence shown here is derived from an EMBL/GenBank/DDBJ whole genome shotgun (WGS) entry which is preliminary data.</text>
</comment>
<dbReference type="InterPro" id="IPR013324">
    <property type="entry name" value="RNA_pol_sigma_r3/r4-like"/>
</dbReference>
<proteinExistence type="inferred from homology"/>
<dbReference type="NCBIfam" id="TIGR02937">
    <property type="entry name" value="sigma70-ECF"/>
    <property type="match status" value="1"/>
</dbReference>
<dbReference type="Gene3D" id="1.10.1740.10">
    <property type="match status" value="1"/>
</dbReference>
<dbReference type="CDD" id="cd06171">
    <property type="entry name" value="Sigma70_r4"/>
    <property type="match status" value="1"/>
</dbReference>
<evidence type="ECO:0000259" key="7">
    <source>
        <dbReference type="Pfam" id="PF08281"/>
    </source>
</evidence>
<gene>
    <name evidence="8" type="ORF">H9800_06675</name>
</gene>
<dbReference type="SUPFAM" id="SSF88659">
    <property type="entry name" value="Sigma3 and sigma4 domains of RNA polymerase sigma factors"/>
    <property type="match status" value="1"/>
</dbReference>
<evidence type="ECO:0000256" key="3">
    <source>
        <dbReference type="ARBA" id="ARBA00023082"/>
    </source>
</evidence>
<evidence type="ECO:0000313" key="9">
    <source>
        <dbReference type="Proteomes" id="UP000824220"/>
    </source>
</evidence>
<dbReference type="InterPro" id="IPR007627">
    <property type="entry name" value="RNA_pol_sigma70_r2"/>
</dbReference>
<evidence type="ECO:0000259" key="6">
    <source>
        <dbReference type="Pfam" id="PF04542"/>
    </source>
</evidence>
<dbReference type="InterPro" id="IPR013249">
    <property type="entry name" value="RNA_pol_sigma70_r4_t2"/>
</dbReference>
<evidence type="ECO:0000313" key="8">
    <source>
        <dbReference type="EMBL" id="HJA04532.1"/>
    </source>
</evidence>
<dbReference type="EMBL" id="DXAM01000092">
    <property type="protein sequence ID" value="HJA04532.1"/>
    <property type="molecule type" value="Genomic_DNA"/>
</dbReference>
<dbReference type="SUPFAM" id="SSF88946">
    <property type="entry name" value="Sigma2 domain of RNA polymerase sigma factors"/>
    <property type="match status" value="1"/>
</dbReference>
<organism evidence="8 9">
    <name type="scientific">Candidatus Microbacterium stercoravium</name>
    <dbReference type="NCBI Taxonomy" id="2838697"/>
    <lineage>
        <taxon>Bacteria</taxon>
        <taxon>Bacillati</taxon>
        <taxon>Actinomycetota</taxon>
        <taxon>Actinomycetes</taxon>
        <taxon>Micrococcales</taxon>
        <taxon>Microbacteriaceae</taxon>
        <taxon>Microbacterium</taxon>
    </lineage>
</organism>
<dbReference type="Pfam" id="PF08281">
    <property type="entry name" value="Sigma70_r4_2"/>
    <property type="match status" value="1"/>
</dbReference>